<dbReference type="EMBL" id="JANBUL010000277">
    <property type="protein sequence ID" value="KAJ2777652.1"/>
    <property type="molecule type" value="Genomic_DNA"/>
</dbReference>
<dbReference type="AlphaFoldDB" id="A0A9W8LG08"/>
<proteinExistence type="predicted"/>
<evidence type="ECO:0000313" key="3">
    <source>
        <dbReference type="EMBL" id="KAJ2777652.1"/>
    </source>
</evidence>
<dbReference type="PROSITE" id="PS51293">
    <property type="entry name" value="SANT"/>
    <property type="match status" value="1"/>
</dbReference>
<dbReference type="SUPFAM" id="SSF46689">
    <property type="entry name" value="Homeodomain-like"/>
    <property type="match status" value="1"/>
</dbReference>
<feature type="non-terminal residue" evidence="3">
    <location>
        <position position="1"/>
    </location>
</feature>
<sequence>RAYDAERGRVDWEAVAAGLGAPLVDCLAAFDAAALAVVPRSRPGLVDWSKDDVRALKGFVSDNFEALAGHGWEVVGVYMNIRPDDCRKAYFCDKSGRMTAGMHRVICKYLERGMSWREIHETFPIYSDQTVIYNAFRAYKPKQPEAAPAVVGEYTGRYSKTSAKAESASCGTSAAAARSWDATETDRLHRAVGSYDGGLIDWDAVGAALNRTAASCKSKYIAECRNLLARPRMGHEAAVNQEVQRQYESGVGVDWAAAAQATGLSELECLELCRFSEGKARWTWGPDVFSQRTVGRMEAFIAEHYPRPAVTNFYAVSNYLWIDINDCIQVSQLLRGKFEWTDEVRARVGKMLRQGMDFDEIAQELSPVLTGESIRRRYHRIGPEEKDRPFTPEEKRRIRDIVSKNAGKIPLAEIQGLVKRAFPEPWITGRACAFASTYATSNPLYKARAEGVDVARIASAIQSGETTAAEKGRQLDVPASLVTRMVSAHHRTAAYVHGWSEHENRQLLEALSAHSPPYNWSTISALVGTKSSRQCCQKFVYLQKSGQLPPPQS</sequence>
<evidence type="ECO:0000313" key="4">
    <source>
        <dbReference type="Proteomes" id="UP001140217"/>
    </source>
</evidence>
<dbReference type="InterPro" id="IPR001005">
    <property type="entry name" value="SANT/Myb"/>
</dbReference>
<keyword evidence="4" id="KW-1185">Reference proteome</keyword>
<comment type="caution">
    <text evidence="3">The sequence shown here is derived from an EMBL/GenBank/DDBJ whole genome shotgun (WGS) entry which is preliminary data.</text>
</comment>
<dbReference type="PROSITE" id="PS50090">
    <property type="entry name" value="MYB_LIKE"/>
    <property type="match status" value="1"/>
</dbReference>
<evidence type="ECO:0000259" key="1">
    <source>
        <dbReference type="PROSITE" id="PS50090"/>
    </source>
</evidence>
<reference evidence="3" key="1">
    <citation type="submission" date="2022-07" db="EMBL/GenBank/DDBJ databases">
        <title>Phylogenomic reconstructions and comparative analyses of Kickxellomycotina fungi.</title>
        <authorList>
            <person name="Reynolds N.K."/>
            <person name="Stajich J.E."/>
            <person name="Barry K."/>
            <person name="Grigoriev I.V."/>
            <person name="Crous P."/>
            <person name="Smith M.E."/>
        </authorList>
    </citation>
    <scope>NUCLEOTIDE SEQUENCE</scope>
    <source>
        <strain evidence="3">NBRC 105414</strain>
    </source>
</reference>
<dbReference type="OrthoDB" id="39591at2759"/>
<dbReference type="Gene3D" id="1.10.10.60">
    <property type="entry name" value="Homeodomain-like"/>
    <property type="match status" value="2"/>
</dbReference>
<dbReference type="SMART" id="SM00717">
    <property type="entry name" value="SANT"/>
    <property type="match status" value="2"/>
</dbReference>
<feature type="domain" description="SANT" evidence="2">
    <location>
        <begin position="499"/>
        <end position="547"/>
    </location>
</feature>
<protein>
    <recommendedName>
        <fullName evidence="5">Myb-like domain-containing protein</fullName>
    </recommendedName>
</protein>
<evidence type="ECO:0008006" key="5">
    <source>
        <dbReference type="Google" id="ProtNLM"/>
    </source>
</evidence>
<dbReference type="InterPro" id="IPR017884">
    <property type="entry name" value="SANT_dom"/>
</dbReference>
<gene>
    <name evidence="3" type="ORF">H4R18_005037</name>
</gene>
<dbReference type="Proteomes" id="UP001140217">
    <property type="component" value="Unassembled WGS sequence"/>
</dbReference>
<evidence type="ECO:0000259" key="2">
    <source>
        <dbReference type="PROSITE" id="PS51293"/>
    </source>
</evidence>
<name>A0A9W8LG08_9FUNG</name>
<accession>A0A9W8LG08</accession>
<dbReference type="InterPro" id="IPR009057">
    <property type="entry name" value="Homeodomain-like_sf"/>
</dbReference>
<dbReference type="CDD" id="cd00167">
    <property type="entry name" value="SANT"/>
    <property type="match status" value="2"/>
</dbReference>
<organism evidence="3 4">
    <name type="scientific">Coemansia javaensis</name>
    <dbReference type="NCBI Taxonomy" id="2761396"/>
    <lineage>
        <taxon>Eukaryota</taxon>
        <taxon>Fungi</taxon>
        <taxon>Fungi incertae sedis</taxon>
        <taxon>Zoopagomycota</taxon>
        <taxon>Kickxellomycotina</taxon>
        <taxon>Kickxellomycetes</taxon>
        <taxon>Kickxellales</taxon>
        <taxon>Kickxellaceae</taxon>
        <taxon>Coemansia</taxon>
    </lineage>
</organism>
<feature type="domain" description="Myb-like" evidence="1">
    <location>
        <begin position="499"/>
        <end position="543"/>
    </location>
</feature>